<proteinExistence type="predicted"/>
<organism evidence="2 3">
    <name type="scientific">candidate division WOR-3 bacterium</name>
    <dbReference type="NCBI Taxonomy" id="2052148"/>
    <lineage>
        <taxon>Bacteria</taxon>
        <taxon>Bacteria division WOR-3</taxon>
    </lineage>
</organism>
<dbReference type="Gene3D" id="3.30.70.2390">
    <property type="match status" value="1"/>
</dbReference>
<dbReference type="EMBL" id="DMZY01000188">
    <property type="protein sequence ID" value="HAV92801.1"/>
    <property type="molecule type" value="Genomic_DNA"/>
</dbReference>
<dbReference type="Proteomes" id="UP000264062">
    <property type="component" value="Unassembled WGS sequence"/>
</dbReference>
<dbReference type="Pfam" id="PF13399">
    <property type="entry name" value="LytR_C"/>
    <property type="match status" value="1"/>
</dbReference>
<evidence type="ECO:0000259" key="1">
    <source>
        <dbReference type="Pfam" id="PF13399"/>
    </source>
</evidence>
<dbReference type="AlphaFoldDB" id="A0A350HB85"/>
<protein>
    <recommendedName>
        <fullName evidence="1">LytR/CpsA/Psr regulator C-terminal domain-containing protein</fullName>
    </recommendedName>
</protein>
<feature type="domain" description="LytR/CpsA/Psr regulator C-terminal" evidence="1">
    <location>
        <begin position="33"/>
        <end position="120"/>
    </location>
</feature>
<evidence type="ECO:0000313" key="3">
    <source>
        <dbReference type="Proteomes" id="UP000264062"/>
    </source>
</evidence>
<evidence type="ECO:0000313" key="2">
    <source>
        <dbReference type="EMBL" id="HAV92801.1"/>
    </source>
</evidence>
<gene>
    <name evidence="2" type="ORF">DCW38_06440</name>
</gene>
<comment type="caution">
    <text evidence="2">The sequence shown here is derived from an EMBL/GenBank/DDBJ whole genome shotgun (WGS) entry which is preliminary data.</text>
</comment>
<name>A0A350HB85_UNCW3</name>
<accession>A0A350HB85</accession>
<dbReference type="InterPro" id="IPR027381">
    <property type="entry name" value="LytR/CpsA/Psr_C"/>
</dbReference>
<sequence length="125" mass="14378">MRKKLLGFVLLLFLLLSLFFVFYFSGRTDREYVRVEILNATSTAGLGEKFAEKLKDKNCDVICIARVKCDSFPHTSVVERMRKNKANARIVSGILRCDRIFIEIDSTMNVDATVIIGEDFEKYIK</sequence>
<reference evidence="2 3" key="1">
    <citation type="journal article" date="2018" name="Nat. Biotechnol.">
        <title>A standardized bacterial taxonomy based on genome phylogeny substantially revises the tree of life.</title>
        <authorList>
            <person name="Parks D.H."/>
            <person name="Chuvochina M."/>
            <person name="Waite D.W."/>
            <person name="Rinke C."/>
            <person name="Skarshewski A."/>
            <person name="Chaumeil P.A."/>
            <person name="Hugenholtz P."/>
        </authorList>
    </citation>
    <scope>NUCLEOTIDE SEQUENCE [LARGE SCALE GENOMIC DNA]</scope>
    <source>
        <strain evidence="2">UBA9956</strain>
    </source>
</reference>